<dbReference type="Gene3D" id="3.40.630.10">
    <property type="entry name" value="Zn peptidases"/>
    <property type="match status" value="1"/>
</dbReference>
<keyword evidence="7" id="KW-0645">Protease</keyword>
<dbReference type="PANTHER" id="PTHR11705">
    <property type="entry name" value="PROTEASE FAMILY M14 CARBOXYPEPTIDASE A,B"/>
    <property type="match status" value="1"/>
</dbReference>
<feature type="active site" description="Proton donor/acceptor" evidence="15">
    <location>
        <position position="448"/>
    </location>
</feature>
<evidence type="ECO:0000256" key="3">
    <source>
        <dbReference type="ARBA" id="ARBA00004613"/>
    </source>
</evidence>
<dbReference type="PROSITE" id="PS00132">
    <property type="entry name" value="CARBOXYPEPT_ZN_1"/>
    <property type="match status" value="1"/>
</dbReference>
<dbReference type="FunFam" id="3.40.630.10:FF:000040">
    <property type="entry name" value="zinc carboxypeptidase"/>
    <property type="match status" value="1"/>
</dbReference>
<evidence type="ECO:0000256" key="4">
    <source>
        <dbReference type="ARBA" id="ARBA00005988"/>
    </source>
</evidence>
<keyword evidence="11" id="KW-0843">Virulence</keyword>
<evidence type="ECO:0000313" key="18">
    <source>
        <dbReference type="Proteomes" id="UP000194280"/>
    </source>
</evidence>
<evidence type="ECO:0000313" key="17">
    <source>
        <dbReference type="EMBL" id="OTA36098.1"/>
    </source>
</evidence>
<dbReference type="GO" id="GO:0008270">
    <property type="term" value="F:zinc ion binding"/>
    <property type="evidence" value="ECO:0007669"/>
    <property type="project" value="InterPro"/>
</dbReference>
<dbReference type="GO" id="GO:0006508">
    <property type="term" value="P:proteolysis"/>
    <property type="evidence" value="ECO:0007669"/>
    <property type="project" value="UniProtKB-KW"/>
</dbReference>
<gene>
    <name evidence="17" type="ORF">BTJ68_03553</name>
</gene>
<dbReference type="InterPro" id="IPR000834">
    <property type="entry name" value="Peptidase_M14"/>
</dbReference>
<comment type="similarity">
    <text evidence="4 15">Belongs to the peptidase M14 family.</text>
</comment>
<comment type="caution">
    <text evidence="17">The sequence shown here is derived from an EMBL/GenBank/DDBJ whole genome shotgun (WGS) entry which is preliminary data.</text>
</comment>
<organism evidence="17 18">
    <name type="scientific">Hortaea werneckii EXF-2000</name>
    <dbReference type="NCBI Taxonomy" id="1157616"/>
    <lineage>
        <taxon>Eukaryota</taxon>
        <taxon>Fungi</taxon>
        <taxon>Dikarya</taxon>
        <taxon>Ascomycota</taxon>
        <taxon>Pezizomycotina</taxon>
        <taxon>Dothideomycetes</taxon>
        <taxon>Dothideomycetidae</taxon>
        <taxon>Mycosphaerellales</taxon>
        <taxon>Teratosphaeriaceae</taxon>
        <taxon>Hortaea</taxon>
    </lineage>
</organism>
<evidence type="ECO:0000256" key="2">
    <source>
        <dbReference type="ARBA" id="ARBA00003091"/>
    </source>
</evidence>
<dbReference type="AlphaFoldDB" id="A0A1Z5TJC7"/>
<comment type="subcellular location">
    <subcellularLocation>
        <location evidence="3">Secreted</location>
    </subcellularLocation>
</comment>
<keyword evidence="10" id="KW-0862">Zinc</keyword>
<dbReference type="Proteomes" id="UP000194280">
    <property type="component" value="Unassembled WGS sequence"/>
</dbReference>
<dbReference type="GO" id="GO:0004181">
    <property type="term" value="F:metallocarboxypeptidase activity"/>
    <property type="evidence" value="ECO:0007669"/>
    <property type="project" value="InterPro"/>
</dbReference>
<keyword evidence="6" id="KW-0121">Carboxypeptidase</keyword>
<sequence length="484" mass="55092">MVCCPGQDHLQVLAASPWYISEYLSTFSKNVVIPKHRPHIIMHFQWLSLLPLALGSAVLPRESEVNYDGHQVYRVHTGGDDKNIFDKLAGLQYEEWGHRKAEFIDVSVPGGDADKLKHMGFNMKMMHGDLGKDIRKEKSWKKYKGKKGKKDDLPSDDWFDSYHAYEDHKAFVEDMHSAFPRNSEMVSTGTSYEGRDMFGLKLFGERRRWGRGWGRHEETKPAIVFHGTVHAREWITTMALEYVTYNLISDYKSSGRKDESDAKAILDNYDVYFFYVVNPDGFVYTQEVNRLWRKNRSPPPPDFFNQSCIGVDVNRNWPYMWSSDEEEGSSTDPCSLVYRGSAPGSTPENMGMTSFLDKVSAEQGIALYIDWHSYGQYILSPWGFSCSQVAENSMELVDLAAGTANEIASVYGTNFTYGPTCQTLYATNGVSLDYAYAVANATYSYAFELRDEGDFGFVLPPEQIRPTGEEMYEGITYMMANLSD</sequence>
<keyword evidence="9" id="KW-0378">Hydrolase</keyword>
<proteinExistence type="inferred from homology"/>
<dbReference type="InParanoid" id="A0A1Z5TJC7"/>
<name>A0A1Z5TJC7_HORWE</name>
<evidence type="ECO:0000256" key="1">
    <source>
        <dbReference type="ARBA" id="ARBA00001947"/>
    </source>
</evidence>
<dbReference type="STRING" id="1157616.A0A1Z5TJC7"/>
<keyword evidence="18" id="KW-1185">Reference proteome</keyword>
<keyword evidence="13" id="KW-1015">Disulfide bond</keyword>
<dbReference type="PROSITE" id="PS52035">
    <property type="entry name" value="PEPTIDASE_M14"/>
    <property type="match status" value="1"/>
</dbReference>
<protein>
    <recommendedName>
        <fullName evidence="14">Carboxypeptidase M14A</fullName>
    </recommendedName>
</protein>
<dbReference type="CDD" id="cd03860">
    <property type="entry name" value="M14_CP_A-B_like"/>
    <property type="match status" value="1"/>
</dbReference>
<dbReference type="EMBL" id="MUNK01000036">
    <property type="protein sequence ID" value="OTA36098.1"/>
    <property type="molecule type" value="Genomic_DNA"/>
</dbReference>
<dbReference type="VEuPathDB" id="FungiDB:BTJ68_03553"/>
<evidence type="ECO:0000256" key="13">
    <source>
        <dbReference type="ARBA" id="ARBA00023157"/>
    </source>
</evidence>
<dbReference type="PRINTS" id="PR00765">
    <property type="entry name" value="CRBOXYPTASEA"/>
</dbReference>
<dbReference type="SMART" id="SM00631">
    <property type="entry name" value="Zn_pept"/>
    <property type="match status" value="1"/>
</dbReference>
<evidence type="ECO:0000256" key="15">
    <source>
        <dbReference type="PROSITE-ProRule" id="PRU01379"/>
    </source>
</evidence>
<evidence type="ECO:0000256" key="6">
    <source>
        <dbReference type="ARBA" id="ARBA00022645"/>
    </source>
</evidence>
<evidence type="ECO:0000256" key="8">
    <source>
        <dbReference type="ARBA" id="ARBA00022723"/>
    </source>
</evidence>
<evidence type="ECO:0000259" key="16">
    <source>
        <dbReference type="PROSITE" id="PS52035"/>
    </source>
</evidence>
<evidence type="ECO:0000256" key="7">
    <source>
        <dbReference type="ARBA" id="ARBA00022670"/>
    </source>
</evidence>
<dbReference type="OrthoDB" id="3626597at2759"/>
<reference evidence="17 18" key="1">
    <citation type="submission" date="2017-01" db="EMBL/GenBank/DDBJ databases">
        <title>The recent genome duplication of the halophilic yeast Hortaea werneckii: insights from long-read sequencing.</title>
        <authorList>
            <person name="Sinha S."/>
            <person name="Flibotte S."/>
            <person name="Neira M."/>
            <person name="Lenassi M."/>
            <person name="Gostincar C."/>
            <person name="Stajich J.E."/>
            <person name="Nislow C.E."/>
        </authorList>
    </citation>
    <scope>NUCLEOTIDE SEQUENCE [LARGE SCALE GENOMIC DNA]</scope>
    <source>
        <strain evidence="17 18">EXF-2000</strain>
    </source>
</reference>
<evidence type="ECO:0000256" key="5">
    <source>
        <dbReference type="ARBA" id="ARBA00022525"/>
    </source>
</evidence>
<comment type="cofactor">
    <cofactor evidence="1">
        <name>Zn(2+)</name>
        <dbReference type="ChEBI" id="CHEBI:29105"/>
    </cofactor>
</comment>
<evidence type="ECO:0000256" key="11">
    <source>
        <dbReference type="ARBA" id="ARBA00023026"/>
    </source>
</evidence>
<dbReference type="PANTHER" id="PTHR11705:SF143">
    <property type="entry name" value="SLL0236 PROTEIN"/>
    <property type="match status" value="1"/>
</dbReference>
<dbReference type="InterPro" id="IPR057246">
    <property type="entry name" value="CARBOXYPEPT_ZN_1"/>
</dbReference>
<keyword evidence="12" id="KW-0482">Metalloprotease</keyword>
<keyword evidence="5" id="KW-0964">Secreted</keyword>
<dbReference type="SUPFAM" id="SSF53187">
    <property type="entry name" value="Zn-dependent exopeptidases"/>
    <property type="match status" value="1"/>
</dbReference>
<evidence type="ECO:0000256" key="9">
    <source>
        <dbReference type="ARBA" id="ARBA00022801"/>
    </source>
</evidence>
<dbReference type="Pfam" id="PF00246">
    <property type="entry name" value="Peptidase_M14"/>
    <property type="match status" value="1"/>
</dbReference>
<dbReference type="SUPFAM" id="SSF54897">
    <property type="entry name" value="Protease propeptides/inhibitors"/>
    <property type="match status" value="1"/>
</dbReference>
<comment type="function">
    <text evidence="2">Extracellular metalloprotease that contributes to pathogenicity.</text>
</comment>
<dbReference type="GO" id="GO:0005576">
    <property type="term" value="C:extracellular region"/>
    <property type="evidence" value="ECO:0007669"/>
    <property type="project" value="UniProtKB-SubCell"/>
</dbReference>
<feature type="domain" description="Peptidase M14" evidence="16">
    <location>
        <begin position="161"/>
        <end position="482"/>
    </location>
</feature>
<evidence type="ECO:0000256" key="12">
    <source>
        <dbReference type="ARBA" id="ARBA00023049"/>
    </source>
</evidence>
<keyword evidence="8" id="KW-0479">Metal-binding</keyword>
<evidence type="ECO:0000256" key="14">
    <source>
        <dbReference type="ARBA" id="ARBA00081330"/>
    </source>
</evidence>
<evidence type="ECO:0000256" key="10">
    <source>
        <dbReference type="ARBA" id="ARBA00022833"/>
    </source>
</evidence>
<accession>A0A1Z5TJC7</accession>